<comment type="caution">
    <text evidence="7">The sequence shown here is derived from an EMBL/GenBank/DDBJ whole genome shotgun (WGS) entry which is preliminary data.</text>
</comment>
<keyword evidence="3 5" id="KW-1133">Transmembrane helix</keyword>
<gene>
    <name evidence="7" type="ORF">A2172_00390</name>
</gene>
<feature type="transmembrane region" description="Helical" evidence="5">
    <location>
        <begin position="204"/>
        <end position="223"/>
    </location>
</feature>
<dbReference type="GO" id="GO:0016020">
    <property type="term" value="C:membrane"/>
    <property type="evidence" value="ECO:0007669"/>
    <property type="project" value="UniProtKB-SubCell"/>
</dbReference>
<evidence type="ECO:0000259" key="6">
    <source>
        <dbReference type="Pfam" id="PF04932"/>
    </source>
</evidence>
<evidence type="ECO:0000256" key="3">
    <source>
        <dbReference type="ARBA" id="ARBA00022989"/>
    </source>
</evidence>
<organism evidence="7 8">
    <name type="scientific">Candidatus Woykebacteria bacterium RBG_13_40_15</name>
    <dbReference type="NCBI Taxonomy" id="1802593"/>
    <lineage>
        <taxon>Bacteria</taxon>
        <taxon>Candidatus Woykeibacteriota</taxon>
    </lineage>
</organism>
<feature type="transmembrane region" description="Helical" evidence="5">
    <location>
        <begin position="175"/>
        <end position="192"/>
    </location>
</feature>
<accession>A0A1G1W9F9</accession>
<dbReference type="EMBL" id="MHCP01000014">
    <property type="protein sequence ID" value="OGY24312.1"/>
    <property type="molecule type" value="Genomic_DNA"/>
</dbReference>
<evidence type="ECO:0000313" key="8">
    <source>
        <dbReference type="Proteomes" id="UP000176631"/>
    </source>
</evidence>
<evidence type="ECO:0000256" key="1">
    <source>
        <dbReference type="ARBA" id="ARBA00004141"/>
    </source>
</evidence>
<name>A0A1G1W9F9_9BACT</name>
<evidence type="ECO:0000313" key="7">
    <source>
        <dbReference type="EMBL" id="OGY24312.1"/>
    </source>
</evidence>
<keyword evidence="2 5" id="KW-0812">Transmembrane</keyword>
<feature type="transmembrane region" description="Helical" evidence="5">
    <location>
        <begin position="104"/>
        <end position="121"/>
    </location>
</feature>
<evidence type="ECO:0000256" key="4">
    <source>
        <dbReference type="ARBA" id="ARBA00023136"/>
    </source>
</evidence>
<dbReference type="Proteomes" id="UP000176631">
    <property type="component" value="Unassembled WGS sequence"/>
</dbReference>
<keyword evidence="4 5" id="KW-0472">Membrane</keyword>
<feature type="transmembrane region" description="Helical" evidence="5">
    <location>
        <begin position="375"/>
        <end position="393"/>
    </location>
</feature>
<comment type="subcellular location">
    <subcellularLocation>
        <location evidence="1">Membrane</location>
        <topology evidence="1">Multi-pass membrane protein</topology>
    </subcellularLocation>
</comment>
<dbReference type="InterPro" id="IPR007016">
    <property type="entry name" value="O-antigen_ligase-rel_domated"/>
</dbReference>
<feature type="transmembrane region" description="Helical" evidence="5">
    <location>
        <begin position="32"/>
        <end position="54"/>
    </location>
</feature>
<proteinExistence type="predicted"/>
<feature type="transmembrane region" description="Helical" evidence="5">
    <location>
        <begin position="342"/>
        <end position="363"/>
    </location>
</feature>
<feature type="transmembrane region" description="Helical" evidence="5">
    <location>
        <begin position="405"/>
        <end position="421"/>
    </location>
</feature>
<feature type="transmembrane region" description="Helical" evidence="5">
    <location>
        <begin position="229"/>
        <end position="247"/>
    </location>
</feature>
<dbReference type="STRING" id="1802593.A2172_00390"/>
<feature type="domain" description="O-antigen ligase-related" evidence="6">
    <location>
        <begin position="213"/>
        <end position="359"/>
    </location>
</feature>
<dbReference type="PANTHER" id="PTHR37422:SF13">
    <property type="entry name" value="LIPOPOLYSACCHARIDE BIOSYNTHESIS PROTEIN PA4999-RELATED"/>
    <property type="match status" value="1"/>
</dbReference>
<feature type="transmembrane region" description="Helical" evidence="5">
    <location>
        <begin position="74"/>
        <end position="92"/>
    </location>
</feature>
<feature type="transmembrane region" description="Helical" evidence="5">
    <location>
        <begin position="259"/>
        <end position="277"/>
    </location>
</feature>
<dbReference type="AlphaFoldDB" id="A0A1G1W9F9"/>
<sequence>MKILQILVAVTLIFLPLYVIRCKNFSWCSSSVPFTLLEVLILITFAAWVVWKVYLAKKGEKVSCSLYESLRRPFFWPLVVFLILATISLFISPDIRSAAGIWKAYFIEPALLFIVITDLASRKKSLNWLILPMIFSGLWVSAIAIWQVIADVPHFSLSLTRIERVTSVYNTPNSLGLYLGPLFLLTSGFLAGTFKSRKYGLQKVVLISFLSACLISFLLTIYLSGSRGALWGLLFSVLFFFSLAVYSKVTKKIKNLLKITFFLGIVAFLAGCFFYFINIDKIVAESSQEVRNSYISRLCMWQGTKRIVSEKAITGIGLSGFPAVYPRYATCEPFHYQYPHNIFLNFWAELGLFGLAAFLWITFKYVEVISKVPRSFLAFGLFSVIVYIFIHGLVDVPYFKNDLSVQFWVFLAMVGWFDNVYKG</sequence>
<evidence type="ECO:0000256" key="5">
    <source>
        <dbReference type="SAM" id="Phobius"/>
    </source>
</evidence>
<protein>
    <recommendedName>
        <fullName evidence="6">O-antigen ligase-related domain-containing protein</fullName>
    </recommendedName>
</protein>
<dbReference type="PANTHER" id="PTHR37422">
    <property type="entry name" value="TEICHURONIC ACID BIOSYNTHESIS PROTEIN TUAE"/>
    <property type="match status" value="1"/>
</dbReference>
<evidence type="ECO:0000256" key="2">
    <source>
        <dbReference type="ARBA" id="ARBA00022692"/>
    </source>
</evidence>
<reference evidence="7 8" key="1">
    <citation type="journal article" date="2016" name="Nat. Commun.">
        <title>Thousands of microbial genomes shed light on interconnected biogeochemical processes in an aquifer system.</title>
        <authorList>
            <person name="Anantharaman K."/>
            <person name="Brown C.T."/>
            <person name="Hug L.A."/>
            <person name="Sharon I."/>
            <person name="Castelle C.J."/>
            <person name="Probst A.J."/>
            <person name="Thomas B.C."/>
            <person name="Singh A."/>
            <person name="Wilkins M.J."/>
            <person name="Karaoz U."/>
            <person name="Brodie E.L."/>
            <person name="Williams K.H."/>
            <person name="Hubbard S.S."/>
            <person name="Banfield J.F."/>
        </authorList>
    </citation>
    <scope>NUCLEOTIDE SEQUENCE [LARGE SCALE GENOMIC DNA]</scope>
</reference>
<dbReference type="Pfam" id="PF04932">
    <property type="entry name" value="Wzy_C"/>
    <property type="match status" value="1"/>
</dbReference>
<dbReference type="InterPro" id="IPR051533">
    <property type="entry name" value="WaaL-like"/>
</dbReference>
<feature type="transmembrane region" description="Helical" evidence="5">
    <location>
        <begin position="128"/>
        <end position="149"/>
    </location>
</feature>